<name>A0ABQ0A1B1_9GAMM</name>
<dbReference type="EMBL" id="BAABWH010000006">
    <property type="protein sequence ID" value="GAA6146176.1"/>
    <property type="molecule type" value="Genomic_DNA"/>
</dbReference>
<reference evidence="2 3" key="1">
    <citation type="submission" date="2024-04" db="EMBL/GenBank/DDBJ databases">
        <title>Draft genome sequence of Thalassolituus maritimus NBRC 116585.</title>
        <authorList>
            <person name="Miyakawa T."/>
            <person name="Kusuya Y."/>
            <person name="Miura T."/>
        </authorList>
    </citation>
    <scope>NUCLEOTIDE SEQUENCE [LARGE SCALE GENOMIC DNA]</scope>
    <source>
        <strain evidence="2 3">5NW40-0001</strain>
    </source>
</reference>
<sequence>MFNFDILSGWLNDECVEVKIHHMFGSDKYEFRINYEVVELNHLAIFSDPLCICQTAEKLIDDDCRDLEYPVVGRILTEHGSILFQFFPGNYGFSAKLSSLPDDKYDDLVGGSGFLEELEKILGPGWHDAVEKRFTKFELLRDKFKIRAQDTLESVKELKKELVEQQSEGPRNAGSHSSDDFTWYQNGLDTCDLILKKYGR</sequence>
<feature type="coiled-coil region" evidence="1">
    <location>
        <begin position="141"/>
        <end position="168"/>
    </location>
</feature>
<evidence type="ECO:0000256" key="1">
    <source>
        <dbReference type="SAM" id="Coils"/>
    </source>
</evidence>
<comment type="caution">
    <text evidence="2">The sequence shown here is derived from an EMBL/GenBank/DDBJ whole genome shotgun (WGS) entry which is preliminary data.</text>
</comment>
<organism evidence="2 3">
    <name type="scientific">Thalassolituus maritimus</name>
    <dbReference type="NCBI Taxonomy" id="484498"/>
    <lineage>
        <taxon>Bacteria</taxon>
        <taxon>Pseudomonadati</taxon>
        <taxon>Pseudomonadota</taxon>
        <taxon>Gammaproteobacteria</taxon>
        <taxon>Oceanospirillales</taxon>
        <taxon>Oceanospirillaceae</taxon>
        <taxon>Thalassolituus</taxon>
    </lineage>
</organism>
<proteinExistence type="predicted"/>
<keyword evidence="3" id="KW-1185">Reference proteome</keyword>
<evidence type="ECO:0000313" key="3">
    <source>
        <dbReference type="Proteomes" id="UP001481413"/>
    </source>
</evidence>
<keyword evidence="1" id="KW-0175">Coiled coil</keyword>
<dbReference type="RefSeq" id="WP_353295366.1">
    <property type="nucleotide sequence ID" value="NZ_BAABWH010000006.1"/>
</dbReference>
<evidence type="ECO:0000313" key="2">
    <source>
        <dbReference type="EMBL" id="GAA6146176.1"/>
    </source>
</evidence>
<gene>
    <name evidence="2" type="ORF">NBRC116585_22940</name>
</gene>
<protein>
    <submittedName>
        <fullName evidence="2">Uncharacterized protein</fullName>
    </submittedName>
</protein>
<dbReference type="Proteomes" id="UP001481413">
    <property type="component" value="Unassembled WGS sequence"/>
</dbReference>
<accession>A0ABQ0A1B1</accession>